<dbReference type="GO" id="GO:0006780">
    <property type="term" value="P:uroporphyrinogen III biosynthetic process"/>
    <property type="evidence" value="ECO:0007669"/>
    <property type="project" value="InterPro"/>
</dbReference>
<reference evidence="2 3" key="2">
    <citation type="submission" date="2012-06" db="EMBL/GenBank/DDBJ databases">
        <authorList>
            <person name="Fiebig A."/>
        </authorList>
    </citation>
    <scope>NUCLEOTIDE SEQUENCE [LARGE SCALE GENOMIC DNA]</scope>
    <source>
        <strain evidence="2 3">DFL-43</strain>
    </source>
</reference>
<reference evidence="2 3" key="1">
    <citation type="submission" date="2007-10" db="EMBL/GenBank/DDBJ databases">
        <authorList>
            <person name="Wagner-Dobler I."/>
            <person name="Ferriera S."/>
            <person name="Johnson J."/>
            <person name="Kravitz S."/>
            <person name="Beeson K."/>
            <person name="Sutton G."/>
            <person name="Rogers Y.-H."/>
            <person name="Friedman R."/>
            <person name="Frazier M."/>
            <person name="Venter J.C."/>
        </authorList>
    </citation>
    <scope>NUCLEOTIDE SEQUENCE [LARGE SCALE GENOMIC DNA]</scope>
    <source>
        <strain evidence="2 3">DFL-43</strain>
    </source>
</reference>
<dbReference type="Proteomes" id="UP000004291">
    <property type="component" value="Chromosome"/>
</dbReference>
<dbReference type="Gene3D" id="3.40.50.10090">
    <property type="match status" value="2"/>
</dbReference>
<dbReference type="STRING" id="411684.HPDFL43_18357"/>
<dbReference type="GO" id="GO:0004852">
    <property type="term" value="F:uroporphyrinogen-III synthase activity"/>
    <property type="evidence" value="ECO:0007669"/>
    <property type="project" value="UniProtKB-EC"/>
</dbReference>
<evidence type="ECO:0000259" key="1">
    <source>
        <dbReference type="Pfam" id="PF02602"/>
    </source>
</evidence>
<dbReference type="EC" id="4.2.1.75" evidence="2"/>
<protein>
    <submittedName>
        <fullName evidence="2">Uroporphyrinogen-III synthase</fullName>
        <ecNumber evidence="2">4.2.1.75</ecNumber>
    </submittedName>
</protein>
<organism evidence="2 3">
    <name type="scientific">Hoeflea phototrophica (strain DSM 17068 / NCIMB 14078 / DFL-43)</name>
    <dbReference type="NCBI Taxonomy" id="411684"/>
    <lineage>
        <taxon>Bacteria</taxon>
        <taxon>Pseudomonadati</taxon>
        <taxon>Pseudomonadota</taxon>
        <taxon>Alphaproteobacteria</taxon>
        <taxon>Hyphomicrobiales</taxon>
        <taxon>Rhizobiaceae</taxon>
        <taxon>Hoeflea</taxon>
    </lineage>
</organism>
<keyword evidence="3" id="KW-1185">Reference proteome</keyword>
<accession>A9CUB7</accession>
<proteinExistence type="predicted"/>
<dbReference type="HOGENOM" id="CLU_011276_10_2_5"/>
<name>A9CUB7_HOEPD</name>
<dbReference type="EMBL" id="ABIA03000005">
    <property type="protein sequence ID" value="EDQ35184.1"/>
    <property type="molecule type" value="Genomic_DNA"/>
</dbReference>
<comment type="caution">
    <text evidence="2">The sequence shown here is derived from an EMBL/GenBank/DDBJ whole genome shotgun (WGS) entry which is preliminary data.</text>
</comment>
<dbReference type="eggNOG" id="COG1587">
    <property type="taxonomic scope" value="Bacteria"/>
</dbReference>
<dbReference type="SUPFAM" id="SSF69618">
    <property type="entry name" value="HemD-like"/>
    <property type="match status" value="1"/>
</dbReference>
<keyword evidence="2" id="KW-0456">Lyase</keyword>
<dbReference type="PANTHER" id="PTHR12390:SF0">
    <property type="entry name" value="UROPORPHYRINOGEN-III SYNTHASE"/>
    <property type="match status" value="1"/>
</dbReference>
<sequence>MRVLVTRPEPGASRTASRLRTLGHEPVILPLFEAQITARPDDLPPVQQVGGLIATSARAFSIFGSNTAPAEYLHFPVYTVGPATAQAARDAGFHDVHEGAGSARDLAGALTAQSGTAVDGPGLLYLAGSPRKPFLEEALTAEGLPLKVLETYRMDQLSYPTDSQILDLLSPAPDAALFYSSNAALGFCSLVSTKNLDKSLQSTFFMCLSPEISSAFPETWMARVISAGHPDEDSLLASLAGLG</sequence>
<dbReference type="InterPro" id="IPR039793">
    <property type="entry name" value="UROS/Hem4"/>
</dbReference>
<evidence type="ECO:0000313" key="3">
    <source>
        <dbReference type="Proteomes" id="UP000004291"/>
    </source>
</evidence>
<evidence type="ECO:0000313" key="2">
    <source>
        <dbReference type="EMBL" id="EDQ35184.1"/>
    </source>
</evidence>
<dbReference type="AlphaFoldDB" id="A9CUB7"/>
<dbReference type="InterPro" id="IPR003754">
    <property type="entry name" value="4pyrrol_synth_uPrphyn_synth"/>
</dbReference>
<dbReference type="GO" id="GO:0005829">
    <property type="term" value="C:cytosol"/>
    <property type="evidence" value="ECO:0007669"/>
    <property type="project" value="TreeGrafter"/>
</dbReference>
<gene>
    <name evidence="2" type="ORF">HPDFL43_18357</name>
</gene>
<dbReference type="CDD" id="cd06578">
    <property type="entry name" value="HemD"/>
    <property type="match status" value="1"/>
</dbReference>
<dbReference type="InterPro" id="IPR036108">
    <property type="entry name" value="4pyrrol_syn_uPrphyn_synt_sf"/>
</dbReference>
<feature type="domain" description="Tetrapyrrole biosynthesis uroporphyrinogen III synthase" evidence="1">
    <location>
        <begin position="14"/>
        <end position="236"/>
    </location>
</feature>
<dbReference type="Pfam" id="PF02602">
    <property type="entry name" value="HEM4"/>
    <property type="match status" value="1"/>
</dbReference>
<dbReference type="PANTHER" id="PTHR12390">
    <property type="entry name" value="UROPORPHYRINOGEN III SYNTHASE"/>
    <property type="match status" value="1"/>
</dbReference>